<comment type="caution">
    <text evidence="2">The sequence shown here is derived from an EMBL/GenBank/DDBJ whole genome shotgun (WGS) entry which is preliminary data.</text>
</comment>
<gene>
    <name evidence="2" type="ORF">EPI10_016499</name>
</gene>
<keyword evidence="3" id="KW-1185">Reference proteome</keyword>
<accession>A0A5B6VNS5</accession>
<dbReference type="OrthoDB" id="2272416at2759"/>
<evidence type="ECO:0000313" key="3">
    <source>
        <dbReference type="Proteomes" id="UP000325315"/>
    </source>
</evidence>
<dbReference type="EMBL" id="SMMG02000006">
    <property type="protein sequence ID" value="KAA3470821.1"/>
    <property type="molecule type" value="Genomic_DNA"/>
</dbReference>
<sequence length="173" mass="19825">MPRAWFSHRIRVRDPDRVAVDDTDSNAPAPSQGTAPVECGPETRGQGEEVREAFLQMVSNWYTKYVRANPNAQPPAQPPMPQPVLVAPHGIDLVRMTKPPVDKIQKQGAEEFRANIDYDPERVEFWLENSMRVFDELSCTLEESLKCAMSLLKDSAYRWWKMLTLVVPRERVT</sequence>
<reference evidence="3" key="1">
    <citation type="journal article" date="2019" name="Plant Biotechnol. J.">
        <title>Genome sequencing of the Australian wild diploid species Gossypium australe highlights disease resistance and delayed gland morphogenesis.</title>
        <authorList>
            <person name="Cai Y."/>
            <person name="Cai X."/>
            <person name="Wang Q."/>
            <person name="Wang P."/>
            <person name="Zhang Y."/>
            <person name="Cai C."/>
            <person name="Xu Y."/>
            <person name="Wang K."/>
            <person name="Zhou Z."/>
            <person name="Wang C."/>
            <person name="Geng S."/>
            <person name="Li B."/>
            <person name="Dong Q."/>
            <person name="Hou Y."/>
            <person name="Wang H."/>
            <person name="Ai P."/>
            <person name="Liu Z."/>
            <person name="Yi F."/>
            <person name="Sun M."/>
            <person name="An G."/>
            <person name="Cheng J."/>
            <person name="Zhang Y."/>
            <person name="Shi Q."/>
            <person name="Xie Y."/>
            <person name="Shi X."/>
            <person name="Chang Y."/>
            <person name="Huang F."/>
            <person name="Chen Y."/>
            <person name="Hong S."/>
            <person name="Mi L."/>
            <person name="Sun Q."/>
            <person name="Zhang L."/>
            <person name="Zhou B."/>
            <person name="Peng R."/>
            <person name="Zhang X."/>
            <person name="Liu F."/>
        </authorList>
    </citation>
    <scope>NUCLEOTIDE SEQUENCE [LARGE SCALE GENOMIC DNA]</scope>
    <source>
        <strain evidence="3">cv. PA1801</strain>
    </source>
</reference>
<evidence type="ECO:0000313" key="2">
    <source>
        <dbReference type="EMBL" id="KAA3470821.1"/>
    </source>
</evidence>
<protein>
    <submittedName>
        <fullName evidence="2">Chaperone surA</fullName>
    </submittedName>
</protein>
<proteinExistence type="predicted"/>
<organism evidence="2 3">
    <name type="scientific">Gossypium australe</name>
    <dbReference type="NCBI Taxonomy" id="47621"/>
    <lineage>
        <taxon>Eukaryota</taxon>
        <taxon>Viridiplantae</taxon>
        <taxon>Streptophyta</taxon>
        <taxon>Embryophyta</taxon>
        <taxon>Tracheophyta</taxon>
        <taxon>Spermatophyta</taxon>
        <taxon>Magnoliopsida</taxon>
        <taxon>eudicotyledons</taxon>
        <taxon>Gunneridae</taxon>
        <taxon>Pentapetalae</taxon>
        <taxon>rosids</taxon>
        <taxon>malvids</taxon>
        <taxon>Malvales</taxon>
        <taxon>Malvaceae</taxon>
        <taxon>Malvoideae</taxon>
        <taxon>Gossypium</taxon>
    </lineage>
</organism>
<dbReference type="Proteomes" id="UP000325315">
    <property type="component" value="Unassembled WGS sequence"/>
</dbReference>
<feature type="compositionally biased region" description="Polar residues" evidence="1">
    <location>
        <begin position="25"/>
        <end position="34"/>
    </location>
</feature>
<evidence type="ECO:0000256" key="1">
    <source>
        <dbReference type="SAM" id="MobiDB-lite"/>
    </source>
</evidence>
<feature type="region of interest" description="Disordered" evidence="1">
    <location>
        <begin position="16"/>
        <end position="46"/>
    </location>
</feature>
<dbReference type="AlphaFoldDB" id="A0A5B6VNS5"/>
<name>A0A5B6VNS5_9ROSI</name>